<organism evidence="1 2">
    <name type="scientific">Moniliophthora roreri</name>
    <name type="common">Frosty pod rot fungus</name>
    <name type="synonym">Monilia roreri</name>
    <dbReference type="NCBI Taxonomy" id="221103"/>
    <lineage>
        <taxon>Eukaryota</taxon>
        <taxon>Fungi</taxon>
        <taxon>Dikarya</taxon>
        <taxon>Basidiomycota</taxon>
        <taxon>Agaricomycotina</taxon>
        <taxon>Agaricomycetes</taxon>
        <taxon>Agaricomycetidae</taxon>
        <taxon>Agaricales</taxon>
        <taxon>Marasmiineae</taxon>
        <taxon>Marasmiaceae</taxon>
        <taxon>Moniliophthora</taxon>
    </lineage>
</organism>
<gene>
    <name evidence="1" type="ORF">WG66_13662</name>
</gene>
<dbReference type="InterPro" id="IPR012597">
    <property type="entry name" value="Pheromone"/>
</dbReference>
<proteinExistence type="predicted"/>
<protein>
    <submittedName>
        <fullName evidence="1">Putative pheromone Mr_Ph1</fullName>
    </submittedName>
</protein>
<name>A0A0W0FBQ5_MONRR</name>
<reference evidence="1 2" key="1">
    <citation type="submission" date="2015-12" db="EMBL/GenBank/DDBJ databases">
        <title>Draft genome sequence of Moniliophthora roreri, the causal agent of frosty pod rot of cacao.</title>
        <authorList>
            <person name="Aime M.C."/>
            <person name="Diaz-Valderrama J.R."/>
            <person name="Kijpornyongpan T."/>
            <person name="Phillips-Mora W."/>
        </authorList>
    </citation>
    <scope>NUCLEOTIDE SEQUENCE [LARGE SCALE GENOMIC DNA]</scope>
    <source>
        <strain evidence="1 2">MCA 2952</strain>
    </source>
</reference>
<dbReference type="GO" id="GO:0016020">
    <property type="term" value="C:membrane"/>
    <property type="evidence" value="ECO:0007669"/>
    <property type="project" value="InterPro"/>
</dbReference>
<evidence type="ECO:0000313" key="1">
    <source>
        <dbReference type="EMBL" id="KTB33742.1"/>
    </source>
</evidence>
<dbReference type="EMBL" id="LATX01002138">
    <property type="protein sequence ID" value="KTB33742.1"/>
    <property type="molecule type" value="Genomic_DNA"/>
</dbReference>
<accession>A0A0W0FBQ5</accession>
<dbReference type="AlphaFoldDB" id="A0A0W0FBQ5"/>
<dbReference type="Proteomes" id="UP000054988">
    <property type="component" value="Unassembled WGS sequence"/>
</dbReference>
<comment type="caution">
    <text evidence="1">The sequence shown here is derived from an EMBL/GenBank/DDBJ whole genome shotgun (WGS) entry which is preliminary data.</text>
</comment>
<evidence type="ECO:0000313" key="2">
    <source>
        <dbReference type="Proteomes" id="UP000054988"/>
    </source>
</evidence>
<sequence length="50" mass="5508">MDSFSTLDTLLHLEEEEAFTTPAYDGEQSTIPVNEERPGTGIQTAYCVIS</sequence>
<dbReference type="GO" id="GO:0000772">
    <property type="term" value="F:mating pheromone activity"/>
    <property type="evidence" value="ECO:0007669"/>
    <property type="project" value="InterPro"/>
</dbReference>
<dbReference type="Pfam" id="PF08015">
    <property type="entry name" value="Pheromone"/>
    <property type="match status" value="1"/>
</dbReference>